<reference evidence="2 3" key="1">
    <citation type="submission" date="2018-03" db="EMBL/GenBank/DDBJ databases">
        <title>Comparative analysis of microorganisms from saline springs in Andes Mountain Range, Colombia.</title>
        <authorList>
            <person name="Rubin E."/>
        </authorList>
    </citation>
    <scope>NUCLEOTIDE SEQUENCE [LARGE SCALE GENOMIC DNA]</scope>
    <source>
        <strain evidence="2 3">CG 35</strain>
    </source>
</reference>
<comment type="caution">
    <text evidence="2">The sequence shown here is derived from an EMBL/GenBank/DDBJ whole genome shotgun (WGS) entry which is preliminary data.</text>
</comment>
<dbReference type="OrthoDB" id="9802385at2"/>
<dbReference type="PANTHER" id="PTHR46246">
    <property type="entry name" value="GUANOSINE-3',5'-BIS(DIPHOSPHATE) 3'-PYROPHOSPHOHYDROLASE MESH1"/>
    <property type="match status" value="1"/>
</dbReference>
<gene>
    <name evidence="2" type="ORF">BCL67_101293</name>
</gene>
<evidence type="ECO:0000259" key="1">
    <source>
        <dbReference type="SMART" id="SM00471"/>
    </source>
</evidence>
<dbReference type="SMART" id="SM00471">
    <property type="entry name" value="HDc"/>
    <property type="match status" value="1"/>
</dbReference>
<evidence type="ECO:0000313" key="2">
    <source>
        <dbReference type="EMBL" id="PRZ18982.1"/>
    </source>
</evidence>
<accession>A0A2T0YT85</accession>
<dbReference type="Pfam" id="PF13328">
    <property type="entry name" value="HD_4"/>
    <property type="match status" value="1"/>
</dbReference>
<dbReference type="Gene3D" id="1.10.3210.10">
    <property type="entry name" value="Hypothetical protein af1432"/>
    <property type="match status" value="1"/>
</dbReference>
<organism evidence="2 3">
    <name type="scientific">Nesterenkonia sandarakina</name>
    <dbReference type="NCBI Taxonomy" id="272918"/>
    <lineage>
        <taxon>Bacteria</taxon>
        <taxon>Bacillati</taxon>
        <taxon>Actinomycetota</taxon>
        <taxon>Actinomycetes</taxon>
        <taxon>Micrococcales</taxon>
        <taxon>Micrococcaceae</taxon>
        <taxon>Nesterenkonia</taxon>
    </lineage>
</organism>
<dbReference type="AlphaFoldDB" id="A0A2T0YT85"/>
<protein>
    <submittedName>
        <fullName evidence="2">HD domain-containing protein</fullName>
    </submittedName>
</protein>
<dbReference type="InterPro" id="IPR052194">
    <property type="entry name" value="MESH1"/>
</dbReference>
<feature type="domain" description="HD/PDEase" evidence="1">
    <location>
        <begin position="32"/>
        <end position="133"/>
    </location>
</feature>
<dbReference type="SUPFAM" id="SSF109604">
    <property type="entry name" value="HD-domain/PDEase-like"/>
    <property type="match status" value="1"/>
</dbReference>
<dbReference type="Proteomes" id="UP000238217">
    <property type="component" value="Unassembled WGS sequence"/>
</dbReference>
<sequence>MGRNEHPEPLPESEAAADLIAQLAHRDQVDKSGKPYIDHPRRVAAIVRANGYDRRYSTVALLHDVVEDTEVTQDDLRAVFGAAISDAVDHLTRREGEPSEDYYARVLLSDLSLVVKHADIMDNTSPRRLAALDLVTQERLSAKYNNAITQLGGPLLPARD</sequence>
<name>A0A2T0YT85_9MICC</name>
<dbReference type="EMBL" id="PVTY01000001">
    <property type="protein sequence ID" value="PRZ18982.1"/>
    <property type="molecule type" value="Genomic_DNA"/>
</dbReference>
<evidence type="ECO:0000313" key="3">
    <source>
        <dbReference type="Proteomes" id="UP000238217"/>
    </source>
</evidence>
<dbReference type="InterPro" id="IPR003607">
    <property type="entry name" value="HD/PDEase_dom"/>
</dbReference>
<dbReference type="GO" id="GO:0008893">
    <property type="term" value="F:guanosine-3',5'-bis(diphosphate) 3'-diphosphatase activity"/>
    <property type="evidence" value="ECO:0007669"/>
    <property type="project" value="TreeGrafter"/>
</dbReference>
<dbReference type="PANTHER" id="PTHR46246:SF1">
    <property type="entry name" value="GUANOSINE-3',5'-BIS(DIPHOSPHATE) 3'-PYROPHOSPHOHYDROLASE MESH1"/>
    <property type="match status" value="1"/>
</dbReference>
<proteinExistence type="predicted"/>
<keyword evidence="3" id="KW-1185">Reference proteome</keyword>
<dbReference type="RefSeq" id="WP_106121685.1">
    <property type="nucleotide sequence ID" value="NZ_PVTY01000001.1"/>
</dbReference>